<feature type="compositionally biased region" description="Basic and acidic residues" evidence="1">
    <location>
        <begin position="685"/>
        <end position="695"/>
    </location>
</feature>
<organism evidence="3 4">
    <name type="scientific">Crucibulum laeve</name>
    <dbReference type="NCBI Taxonomy" id="68775"/>
    <lineage>
        <taxon>Eukaryota</taxon>
        <taxon>Fungi</taxon>
        <taxon>Dikarya</taxon>
        <taxon>Basidiomycota</taxon>
        <taxon>Agaricomycotina</taxon>
        <taxon>Agaricomycetes</taxon>
        <taxon>Agaricomycetidae</taxon>
        <taxon>Agaricales</taxon>
        <taxon>Agaricineae</taxon>
        <taxon>Nidulariaceae</taxon>
        <taxon>Crucibulum</taxon>
    </lineage>
</organism>
<feature type="compositionally biased region" description="Polar residues" evidence="1">
    <location>
        <begin position="449"/>
        <end position="462"/>
    </location>
</feature>
<keyword evidence="4" id="KW-1185">Reference proteome</keyword>
<keyword evidence="2" id="KW-0812">Transmembrane</keyword>
<keyword evidence="2" id="KW-1133">Transmembrane helix</keyword>
<accession>A0A5C3M112</accession>
<keyword evidence="2" id="KW-0472">Membrane</keyword>
<name>A0A5C3M112_9AGAR</name>
<proteinExistence type="predicted"/>
<reference evidence="3 4" key="1">
    <citation type="journal article" date="2019" name="Nat. Ecol. Evol.">
        <title>Megaphylogeny resolves global patterns of mushroom evolution.</title>
        <authorList>
            <person name="Varga T."/>
            <person name="Krizsan K."/>
            <person name="Foldi C."/>
            <person name="Dima B."/>
            <person name="Sanchez-Garcia M."/>
            <person name="Sanchez-Ramirez S."/>
            <person name="Szollosi G.J."/>
            <person name="Szarkandi J.G."/>
            <person name="Papp V."/>
            <person name="Albert L."/>
            <person name="Andreopoulos W."/>
            <person name="Angelini C."/>
            <person name="Antonin V."/>
            <person name="Barry K.W."/>
            <person name="Bougher N.L."/>
            <person name="Buchanan P."/>
            <person name="Buyck B."/>
            <person name="Bense V."/>
            <person name="Catcheside P."/>
            <person name="Chovatia M."/>
            <person name="Cooper J."/>
            <person name="Damon W."/>
            <person name="Desjardin D."/>
            <person name="Finy P."/>
            <person name="Geml J."/>
            <person name="Haridas S."/>
            <person name="Hughes K."/>
            <person name="Justo A."/>
            <person name="Karasinski D."/>
            <person name="Kautmanova I."/>
            <person name="Kiss B."/>
            <person name="Kocsube S."/>
            <person name="Kotiranta H."/>
            <person name="LaButti K.M."/>
            <person name="Lechner B.E."/>
            <person name="Liimatainen K."/>
            <person name="Lipzen A."/>
            <person name="Lukacs Z."/>
            <person name="Mihaltcheva S."/>
            <person name="Morgado L.N."/>
            <person name="Niskanen T."/>
            <person name="Noordeloos M.E."/>
            <person name="Ohm R.A."/>
            <person name="Ortiz-Santana B."/>
            <person name="Ovrebo C."/>
            <person name="Racz N."/>
            <person name="Riley R."/>
            <person name="Savchenko A."/>
            <person name="Shiryaev A."/>
            <person name="Soop K."/>
            <person name="Spirin V."/>
            <person name="Szebenyi C."/>
            <person name="Tomsovsky M."/>
            <person name="Tulloss R.E."/>
            <person name="Uehling J."/>
            <person name="Grigoriev I.V."/>
            <person name="Vagvolgyi C."/>
            <person name="Papp T."/>
            <person name="Martin F.M."/>
            <person name="Miettinen O."/>
            <person name="Hibbett D.S."/>
            <person name="Nagy L.G."/>
        </authorList>
    </citation>
    <scope>NUCLEOTIDE SEQUENCE [LARGE SCALE GENOMIC DNA]</scope>
    <source>
        <strain evidence="3 4">CBS 166.37</strain>
    </source>
</reference>
<evidence type="ECO:0000256" key="1">
    <source>
        <dbReference type="SAM" id="MobiDB-lite"/>
    </source>
</evidence>
<dbReference type="EMBL" id="ML213606">
    <property type="protein sequence ID" value="TFK37838.1"/>
    <property type="molecule type" value="Genomic_DNA"/>
</dbReference>
<feature type="transmembrane region" description="Helical" evidence="2">
    <location>
        <begin position="285"/>
        <end position="305"/>
    </location>
</feature>
<feature type="region of interest" description="Disordered" evidence="1">
    <location>
        <begin position="440"/>
        <end position="463"/>
    </location>
</feature>
<feature type="transmembrane region" description="Helical" evidence="2">
    <location>
        <begin position="255"/>
        <end position="273"/>
    </location>
</feature>
<feature type="transmembrane region" description="Helical" evidence="2">
    <location>
        <begin position="380"/>
        <end position="404"/>
    </location>
</feature>
<sequence length="737" mass="84127">MNRPEAAERPAFTTSNEDFVLYGISQYLPHEAGDENEAFSRIQHDQTRGYTPLDPAKRYDGNHFSGTPRGFQRSIYSNEFNLHHEEYIRRQIYMAGPAHSYSSYAGNSYVAVDPFRPTIAQHVHSNGAISASAIGHESHPVSTGPFFAHPSRDVSIWSFIWSFMFDTIPRQIYLYFLLRLPSLYFSRVSRIFEEAELSMPQIKQMAIETTSQWKDSSRGIPAGWNFEPSIMTPAYSNLKGEWEIFIDSLMKEWKTLNIVSVLLLSAILTILQIESAAADPVTRYSALLSLICALMSLLYGCMYIIRFGTMRKTHKAAEWAEEAQKSKTYMWWNVWVLLSMPAVWLSWSIILYIICIMAFIWRTGTISNQNTPLLTAMDAFAPRTFISVVLGLGIIYFILIMLTFRRYGDAMDRAWHQRVIGWTQEKLTASYARTATPYSQRMEGEDEYPTNQRTSSSSSLPETTYHPFIRRSLHSHSGRGTSPIIHIQRPDSPRPELLFKAAKIGDLRFQASMGKQVPESLLAYGVKSQDWYTFFNELSMAWDGRLDSVQNPERFIDDIHGMEYRSPQVVVTRLIDWWNTHVFVPLQTQAILCQEYLVGYPDSPLYSVYLVQNPLRRQDIVKISERFGSVPDGLDRIDILDTEVNRGDGRRKSRKTSLFSRSNPQEVRVHFRRELLPGQEAEQESLDHKSVREDADLSGTGETGASASNAVGLVPSPPTSSNQRSSFEQETSEDKGS</sequence>
<dbReference type="AlphaFoldDB" id="A0A5C3M112"/>
<feature type="transmembrane region" description="Helical" evidence="2">
    <location>
        <begin position="334"/>
        <end position="360"/>
    </location>
</feature>
<feature type="region of interest" description="Disordered" evidence="1">
    <location>
        <begin position="677"/>
        <end position="737"/>
    </location>
</feature>
<gene>
    <name evidence="3" type="ORF">BDQ12DRAFT_140222</name>
</gene>
<evidence type="ECO:0000256" key="2">
    <source>
        <dbReference type="SAM" id="Phobius"/>
    </source>
</evidence>
<dbReference type="OrthoDB" id="3062801at2759"/>
<dbReference type="Proteomes" id="UP000308652">
    <property type="component" value="Unassembled WGS sequence"/>
</dbReference>
<evidence type="ECO:0000313" key="4">
    <source>
        <dbReference type="Proteomes" id="UP000308652"/>
    </source>
</evidence>
<evidence type="ECO:0000313" key="3">
    <source>
        <dbReference type="EMBL" id="TFK37838.1"/>
    </source>
</evidence>
<protein>
    <submittedName>
        <fullName evidence="3">Uncharacterized protein</fullName>
    </submittedName>
</protein>
<feature type="compositionally biased region" description="Polar residues" evidence="1">
    <location>
        <begin position="656"/>
        <end position="665"/>
    </location>
</feature>
<feature type="compositionally biased region" description="Polar residues" evidence="1">
    <location>
        <begin position="719"/>
        <end position="729"/>
    </location>
</feature>
<feature type="region of interest" description="Disordered" evidence="1">
    <location>
        <begin position="646"/>
        <end position="665"/>
    </location>
</feature>